<name>A0A8J7H710_9FIRM</name>
<dbReference type="NCBIfam" id="TIGR00254">
    <property type="entry name" value="GGDEF"/>
    <property type="match status" value="1"/>
</dbReference>
<dbReference type="GO" id="GO:1902201">
    <property type="term" value="P:negative regulation of bacterial-type flagellum-dependent cell motility"/>
    <property type="evidence" value="ECO:0007669"/>
    <property type="project" value="TreeGrafter"/>
</dbReference>
<dbReference type="SMART" id="SM00267">
    <property type="entry name" value="GGDEF"/>
    <property type="match status" value="1"/>
</dbReference>
<organism evidence="2 3">
    <name type="scientific">Mobilitalea sibirica</name>
    <dbReference type="NCBI Taxonomy" id="1462919"/>
    <lineage>
        <taxon>Bacteria</taxon>
        <taxon>Bacillati</taxon>
        <taxon>Bacillota</taxon>
        <taxon>Clostridia</taxon>
        <taxon>Lachnospirales</taxon>
        <taxon>Lachnospiraceae</taxon>
        <taxon>Mobilitalea</taxon>
    </lineage>
</organism>
<dbReference type="PANTHER" id="PTHR45138">
    <property type="entry name" value="REGULATORY COMPONENTS OF SENSORY TRANSDUCTION SYSTEM"/>
    <property type="match status" value="1"/>
</dbReference>
<dbReference type="GO" id="GO:0005886">
    <property type="term" value="C:plasma membrane"/>
    <property type="evidence" value="ECO:0007669"/>
    <property type="project" value="TreeGrafter"/>
</dbReference>
<dbReference type="FunFam" id="3.30.70.270:FF:000001">
    <property type="entry name" value="Diguanylate cyclase domain protein"/>
    <property type="match status" value="1"/>
</dbReference>
<sequence>MYDKEILEIFDKLNIVDKLYDKIRMIDPVLKRVIHDNTEAVELPVKCFEFWGNNKKCENCVAMRAYNDDKTYVKIESTQNDVFMLTAIPVNLHNRRVVIELFKNITESMVFGKSNGIQQNEMQNMIDRMHNLATVDSLTGIYNRRYIYEKLPVVLSNSIMTNHSIALIMADIDFFKNVNDTYGHLAGDYVLKTFAQVLCEGLNRESDWVARYGGEEFIICLPGAKQNAAIEIAERLREAVEYTKLNYDEQSFQITASFGVCSIVPDVSIKSDQLIECADKKLYEAKRNGRNRVEA</sequence>
<dbReference type="PANTHER" id="PTHR45138:SF9">
    <property type="entry name" value="DIGUANYLATE CYCLASE DGCM-RELATED"/>
    <property type="match status" value="1"/>
</dbReference>
<accession>A0A8J7H710</accession>
<dbReference type="GO" id="GO:0052621">
    <property type="term" value="F:diguanylate cyclase activity"/>
    <property type="evidence" value="ECO:0007669"/>
    <property type="project" value="TreeGrafter"/>
</dbReference>
<gene>
    <name evidence="2" type="ORF">I5677_08090</name>
</gene>
<dbReference type="EMBL" id="JAEAGR010000006">
    <property type="protein sequence ID" value="MBH1940846.1"/>
    <property type="molecule type" value="Genomic_DNA"/>
</dbReference>
<dbReference type="SUPFAM" id="SSF55073">
    <property type="entry name" value="Nucleotide cyclase"/>
    <property type="match status" value="1"/>
</dbReference>
<feature type="domain" description="GGDEF" evidence="1">
    <location>
        <begin position="163"/>
        <end position="295"/>
    </location>
</feature>
<reference evidence="2" key="1">
    <citation type="submission" date="2020-12" db="EMBL/GenBank/DDBJ databases">
        <title>M. sibirica DSM 26468T genome.</title>
        <authorList>
            <person name="Thieme N."/>
            <person name="Rettenmaier R."/>
            <person name="Zverlov V."/>
            <person name="Liebl W."/>
        </authorList>
    </citation>
    <scope>NUCLEOTIDE SEQUENCE</scope>
    <source>
        <strain evidence="2">DSM 26468</strain>
    </source>
</reference>
<evidence type="ECO:0000259" key="1">
    <source>
        <dbReference type="PROSITE" id="PS50887"/>
    </source>
</evidence>
<dbReference type="InterPro" id="IPR000160">
    <property type="entry name" value="GGDEF_dom"/>
</dbReference>
<dbReference type="RefSeq" id="WP_197661062.1">
    <property type="nucleotide sequence ID" value="NZ_JAEAGR010000006.1"/>
</dbReference>
<dbReference type="AlphaFoldDB" id="A0A8J7H710"/>
<dbReference type="Proteomes" id="UP000623269">
    <property type="component" value="Unassembled WGS sequence"/>
</dbReference>
<proteinExistence type="predicted"/>
<dbReference type="Pfam" id="PF00990">
    <property type="entry name" value="GGDEF"/>
    <property type="match status" value="1"/>
</dbReference>
<protein>
    <submittedName>
        <fullName evidence="2">GGDEF domain-containing protein</fullName>
    </submittedName>
</protein>
<keyword evidence="3" id="KW-1185">Reference proteome</keyword>
<comment type="caution">
    <text evidence="2">The sequence shown here is derived from an EMBL/GenBank/DDBJ whole genome shotgun (WGS) entry which is preliminary data.</text>
</comment>
<evidence type="ECO:0000313" key="3">
    <source>
        <dbReference type="Proteomes" id="UP000623269"/>
    </source>
</evidence>
<dbReference type="InterPro" id="IPR043128">
    <property type="entry name" value="Rev_trsase/Diguanyl_cyclase"/>
</dbReference>
<dbReference type="PROSITE" id="PS50887">
    <property type="entry name" value="GGDEF"/>
    <property type="match status" value="1"/>
</dbReference>
<evidence type="ECO:0000313" key="2">
    <source>
        <dbReference type="EMBL" id="MBH1940846.1"/>
    </source>
</evidence>
<dbReference type="InterPro" id="IPR050469">
    <property type="entry name" value="Diguanylate_Cyclase"/>
</dbReference>
<dbReference type="GO" id="GO:0043709">
    <property type="term" value="P:cell adhesion involved in single-species biofilm formation"/>
    <property type="evidence" value="ECO:0007669"/>
    <property type="project" value="TreeGrafter"/>
</dbReference>
<dbReference type="Gene3D" id="3.30.70.270">
    <property type="match status" value="1"/>
</dbReference>
<dbReference type="InterPro" id="IPR029787">
    <property type="entry name" value="Nucleotide_cyclase"/>
</dbReference>
<dbReference type="CDD" id="cd01949">
    <property type="entry name" value="GGDEF"/>
    <property type="match status" value="1"/>
</dbReference>